<feature type="coiled-coil region" evidence="6">
    <location>
        <begin position="196"/>
        <end position="247"/>
    </location>
</feature>
<dbReference type="Gene3D" id="1.10.533.10">
    <property type="entry name" value="Death Domain, Fas"/>
    <property type="match status" value="1"/>
</dbReference>
<sequence>MWGGPGSPRGRGDGGGAGGAARGTADNAPLRRRSRRPSAEPGARGSGGVRDPEDAAMPGGVEAGEAEEEAGAGSGSEAEEDALWERIEGVRHRLTRTLNPAKLTPYLRQCRVIDEQDEEEVLSTYRFPCRVNRTGRLMDILRCRGKRGYEAFLEALEFYYPEHFTLLTGQEPAQRCSMILDEEGPEGLTQFLMTEVRRLREARKSQLQREQQLQARVRVLEEERAGLEQRLREQQQAQERCQRLREDWEASSLELLRLKDENYMIAMRLAQLSEEKNSAVLRSRDLQLAVDQLKLKVSRLEEECTLLRVARGPLPGAEEKEKEPDSTDLVSELRAENQRLTASLQELQEGRQQEASRPGAPGSERILLDILEHDWREAQDSRQELCQKLHDVQGELQWAEELRDKYLQEMEDLRLKHRTLQKDCDLYKHRMATVLAQLEEIEKERDQAIQSRDRIQLQYSQSLIEKDQYRKQVRGLEAERDELLTTLTRLEGTKALLEAQLQRAQGGPCLKACASSHSLCSNLSSTWSLSEFPSPLGGPEAAGEAAVMGVPEPHTLEKATDSEKEINRLSILPFPPSAGSILRRQREEDPAPAKRSFSSMSDITGSVTLKPWSPGLSSSSSSDSVWPLGKPDSLLARGCGLDLNRSLAIQVSGRSPPGGPEPQDRGLDGLPFLGDSWSGAAIRGVFSGPGSARVEPREPRTEAAGLEGAGLGSEAQQRTLPWSQASTLPFLMDSKACQSFHEALDAWGKGLGPEPFYIRANLTLPERADPHALCVKAQEILRLVDPMYKRRQEWFCTRVDPLTLRDLDRGTVPNYKNAQQLLEVQEKCLPSSRHRGPRSNLKKRALDQLRLVKPKNVGSPAGDPQEQLLLEPCTEPERSLKPYSLVQPLLVPSLRPVVLLPECLASRLIRNLLDLPNSRLDFQVCPAESLSGEEQCTPSAPGAPKARPATPGLGSRIRAIQESVGKKHCLLELGARGVRELVQNEIYPIVIHVEVTEKNVREVRCLLGRPGWRDSELLRQCRGSEQVLWGLPCSWVQVPAHTWGHSEELAKMVRGRILQEQARLVWVERGSGRGSSSSSSEA</sequence>
<organism evidence="9 10">
    <name type="scientific">Hipposideros armiger</name>
    <name type="common">Great Himalayan leaf-nosed bat</name>
    <dbReference type="NCBI Taxonomy" id="186990"/>
    <lineage>
        <taxon>Eukaryota</taxon>
        <taxon>Metazoa</taxon>
        <taxon>Chordata</taxon>
        <taxon>Craniata</taxon>
        <taxon>Vertebrata</taxon>
        <taxon>Euteleostomi</taxon>
        <taxon>Mammalia</taxon>
        <taxon>Eutheria</taxon>
        <taxon>Laurasiatheria</taxon>
        <taxon>Chiroptera</taxon>
        <taxon>Yinpterochiroptera</taxon>
        <taxon>Rhinolophoidea</taxon>
        <taxon>Hipposideridae</taxon>
        <taxon>Hipposideros</taxon>
    </lineage>
</organism>
<evidence type="ECO:0000256" key="4">
    <source>
        <dbReference type="ARBA" id="ARBA00062203"/>
    </source>
</evidence>
<dbReference type="FunFam" id="3.40.50.300:FF:000867">
    <property type="entry name" value="Caspase recruitment domain family member 10"/>
    <property type="match status" value="1"/>
</dbReference>
<protein>
    <recommendedName>
        <fullName evidence="5">Caspase recruitment domain-containing protein 10</fullName>
    </recommendedName>
</protein>
<dbReference type="InterPro" id="IPR042140">
    <property type="entry name" value="CARD_CARD10"/>
</dbReference>
<dbReference type="InterPro" id="IPR011029">
    <property type="entry name" value="DEATH-like_dom_sf"/>
</dbReference>
<dbReference type="PANTHER" id="PTHR14559">
    <property type="entry name" value="CASPASE RECRUITMENT DOMAIN FAMILY"/>
    <property type="match status" value="1"/>
</dbReference>
<dbReference type="Pfam" id="PF00619">
    <property type="entry name" value="CARD"/>
    <property type="match status" value="1"/>
</dbReference>
<dbReference type="SUPFAM" id="SSF47986">
    <property type="entry name" value="DEATH domain"/>
    <property type="match status" value="1"/>
</dbReference>
<dbReference type="FunFam" id="1.10.533.10:FF:000003">
    <property type="entry name" value="Caspase recruitment domain family, member 11"/>
    <property type="match status" value="1"/>
</dbReference>
<feature type="coiled-coil region" evidence="6">
    <location>
        <begin position="396"/>
        <end position="500"/>
    </location>
</feature>
<keyword evidence="9" id="KW-1185">Reference proteome</keyword>
<dbReference type="GO" id="GO:0005737">
    <property type="term" value="C:cytoplasm"/>
    <property type="evidence" value="ECO:0007669"/>
    <property type="project" value="TreeGrafter"/>
</dbReference>
<dbReference type="FunFam" id="2.30.30.40:FF:000143">
    <property type="entry name" value="Caspase recruitment domain family member 10"/>
    <property type="match status" value="1"/>
</dbReference>
<feature type="domain" description="CARD" evidence="8">
    <location>
        <begin position="79"/>
        <end position="171"/>
    </location>
</feature>
<comment type="subunit">
    <text evidence="4">CARD10 and BCL10 bind to each other by CARD-CARD interaction. They both participate in a complex with MALT1, where MALT1 binds to BCL10. Interacts with TMEM43; this interaction is essential for EGFR-mediated NF-kappa-B activation.</text>
</comment>
<feature type="coiled-coil region" evidence="6">
    <location>
        <begin position="283"/>
        <end position="350"/>
    </location>
</feature>
<dbReference type="AlphaFoldDB" id="A0A8B7T3C6"/>
<evidence type="ECO:0000259" key="8">
    <source>
        <dbReference type="PROSITE" id="PS50209"/>
    </source>
</evidence>
<keyword evidence="1" id="KW-0597">Phosphoprotein</keyword>
<evidence type="ECO:0000313" key="9">
    <source>
        <dbReference type="Proteomes" id="UP000694851"/>
    </source>
</evidence>
<evidence type="ECO:0000256" key="6">
    <source>
        <dbReference type="SAM" id="Coils"/>
    </source>
</evidence>
<feature type="region of interest" description="Disordered" evidence="7">
    <location>
        <begin position="577"/>
        <end position="600"/>
    </location>
</feature>
<feature type="region of interest" description="Disordered" evidence="7">
    <location>
        <begin position="933"/>
        <end position="952"/>
    </location>
</feature>
<evidence type="ECO:0000256" key="1">
    <source>
        <dbReference type="ARBA" id="ARBA00022553"/>
    </source>
</evidence>
<feature type="compositionally biased region" description="Gly residues" evidence="7">
    <location>
        <begin position="1"/>
        <end position="21"/>
    </location>
</feature>
<dbReference type="CDD" id="cd08807">
    <property type="entry name" value="CARD_CARD10_CARMA3"/>
    <property type="match status" value="1"/>
</dbReference>
<reference evidence="10" key="1">
    <citation type="submission" date="2025-08" db="UniProtKB">
        <authorList>
            <consortium name="RefSeq"/>
        </authorList>
    </citation>
    <scope>IDENTIFICATION</scope>
    <source>
        <tissue evidence="10">Muscle</tissue>
    </source>
</reference>
<dbReference type="Gene3D" id="3.40.50.300">
    <property type="entry name" value="P-loop containing nucleotide triphosphate hydrolases"/>
    <property type="match status" value="1"/>
</dbReference>
<dbReference type="RefSeq" id="XP_019520186.1">
    <property type="nucleotide sequence ID" value="XM_019664641.1"/>
</dbReference>
<evidence type="ECO:0000256" key="2">
    <source>
        <dbReference type="ARBA" id="ARBA00023054"/>
    </source>
</evidence>
<accession>A0A8B7T3C6</accession>
<dbReference type="CTD" id="29775"/>
<proteinExistence type="predicted"/>
<evidence type="ECO:0000256" key="7">
    <source>
        <dbReference type="SAM" id="MobiDB-lite"/>
    </source>
</evidence>
<evidence type="ECO:0000256" key="3">
    <source>
        <dbReference type="ARBA" id="ARBA00056468"/>
    </source>
</evidence>
<dbReference type="InterPro" id="IPR027417">
    <property type="entry name" value="P-loop_NTPase"/>
</dbReference>
<evidence type="ECO:0000256" key="5">
    <source>
        <dbReference type="ARBA" id="ARBA00067935"/>
    </source>
</evidence>
<dbReference type="PANTHER" id="PTHR14559:SF12">
    <property type="entry name" value="CASPASE RECRUITMENT DOMAIN-CONTAINING PROTEIN 10"/>
    <property type="match status" value="1"/>
</dbReference>
<dbReference type="InterPro" id="IPR001315">
    <property type="entry name" value="CARD"/>
</dbReference>
<comment type="function">
    <text evidence="3">Scaffold protein that plays an important role in mediating the activation of NF-kappa-B via BCL10 or EGFR.</text>
</comment>
<feature type="region of interest" description="Disordered" evidence="7">
    <location>
        <begin position="1"/>
        <end position="59"/>
    </location>
</feature>
<dbReference type="Gene3D" id="2.30.30.40">
    <property type="entry name" value="SH3 Domains"/>
    <property type="match status" value="1"/>
</dbReference>
<name>A0A8B7T3C6_HIPAR</name>
<evidence type="ECO:0000313" key="10">
    <source>
        <dbReference type="RefSeq" id="XP_019520186.1"/>
    </source>
</evidence>
<dbReference type="GO" id="GO:0050700">
    <property type="term" value="F:CARD domain binding"/>
    <property type="evidence" value="ECO:0007669"/>
    <property type="project" value="TreeGrafter"/>
</dbReference>
<dbReference type="Proteomes" id="UP000694851">
    <property type="component" value="Unplaced"/>
</dbReference>
<gene>
    <name evidence="10" type="primary">CARD10</name>
</gene>
<dbReference type="OrthoDB" id="8868836at2759"/>
<dbReference type="GO" id="GO:0042981">
    <property type="term" value="P:regulation of apoptotic process"/>
    <property type="evidence" value="ECO:0007669"/>
    <property type="project" value="InterPro"/>
</dbReference>
<dbReference type="PROSITE" id="PS50209">
    <property type="entry name" value="CARD"/>
    <property type="match status" value="1"/>
</dbReference>
<feature type="region of interest" description="Disordered" evidence="7">
    <location>
        <begin position="688"/>
        <end position="718"/>
    </location>
</feature>
<keyword evidence="2 6" id="KW-0175">Coiled coil</keyword>
<dbReference type="GeneID" id="109394512"/>